<gene>
    <name evidence="2" type="ORF">AYO21_04832</name>
</gene>
<dbReference type="EMBL" id="LVKK01000028">
    <property type="protein sequence ID" value="OAG40990.1"/>
    <property type="molecule type" value="Genomic_DNA"/>
</dbReference>
<evidence type="ECO:0000256" key="1">
    <source>
        <dbReference type="SAM" id="SignalP"/>
    </source>
</evidence>
<dbReference type="OrthoDB" id="4821403at2759"/>
<sequence>MFLSLLMSLVFMCFPRVSLGAGIGAQPDLSLTLLQAHQVPLRPIQLRTPPTFNETPSKPWDPMPPNWFLGNWFITYSNQELYQIFRNFIWTLTRPCANDSCYPLQATHLATLTTFQLVNDMKKPNATYMAYSLDTAVSDAVGGVYHSVPTASLAAQNNTYEVIGWGYDSHGDGFVVVYETPAASQSVASLDIFSRAPSGPTNDTLDAIKSGIQKLGNQSLIDLLKDVIRTPQDGGRDHDPWPACNATCRTNDYHLYLRRAGKESEELVQALFELLANPEANHTIQFIVRTNIQVLRKLQQEVCHDRWKVVKKKTIDVIHLDSDSEGDDGKPHVETLAQETLHTSEEQKNWAAILEFEVKISEIALQRLRIANEASVLVRKEKTSSISEEESERLEAQFIDFQSWRAIMIRWVLQVNRMTGNRDFLRRHRNELWDIVGHNLEG</sequence>
<feature type="signal peptide" evidence="1">
    <location>
        <begin position="1"/>
        <end position="20"/>
    </location>
</feature>
<organism evidence="2 3">
    <name type="scientific">Fonsecaea monophora</name>
    <dbReference type="NCBI Taxonomy" id="254056"/>
    <lineage>
        <taxon>Eukaryota</taxon>
        <taxon>Fungi</taxon>
        <taxon>Dikarya</taxon>
        <taxon>Ascomycota</taxon>
        <taxon>Pezizomycotina</taxon>
        <taxon>Eurotiomycetes</taxon>
        <taxon>Chaetothyriomycetidae</taxon>
        <taxon>Chaetothyriales</taxon>
        <taxon>Herpotrichiellaceae</taxon>
        <taxon>Fonsecaea</taxon>
    </lineage>
</organism>
<protein>
    <submittedName>
        <fullName evidence="2">Uncharacterized protein</fullName>
    </submittedName>
</protein>
<proteinExistence type="predicted"/>
<comment type="caution">
    <text evidence="2">The sequence shown here is derived from an EMBL/GenBank/DDBJ whole genome shotgun (WGS) entry which is preliminary data.</text>
</comment>
<reference evidence="2 3" key="1">
    <citation type="submission" date="2016-03" db="EMBL/GenBank/DDBJ databases">
        <title>Draft genome sequence of the Fonsecaea monophora CBS 269.37.</title>
        <authorList>
            <person name="Bombassaro A."/>
            <person name="Vinicius W.A."/>
            <person name="De Hoog S."/>
            <person name="Sun J."/>
            <person name="Souza E.M."/>
            <person name="Raittz R.T."/>
            <person name="Costa F."/>
            <person name="Leao A.C."/>
            <person name="Tadra-Sfeir M.Z."/>
            <person name="Baura V."/>
            <person name="Balsanelli E."/>
            <person name="Pedrosa F.O."/>
            <person name="Moreno L.F."/>
            <person name="Steffens M.B."/>
            <person name="Xi L."/>
            <person name="Bocca A.L."/>
            <person name="Felipe M.S."/>
            <person name="Teixeira M."/>
            <person name="Telles Filho F.Q."/>
            <person name="Azevedo C.M."/>
            <person name="Gomes R."/>
            <person name="Vicente V.A."/>
        </authorList>
    </citation>
    <scope>NUCLEOTIDE SEQUENCE [LARGE SCALE GENOMIC DNA]</scope>
    <source>
        <strain evidence="2 3">CBS 269.37</strain>
    </source>
</reference>
<accession>A0A177FBN2</accession>
<dbReference type="GeneID" id="34600000"/>
<evidence type="ECO:0000313" key="3">
    <source>
        <dbReference type="Proteomes" id="UP000077002"/>
    </source>
</evidence>
<feature type="chain" id="PRO_5008061040" evidence="1">
    <location>
        <begin position="21"/>
        <end position="442"/>
    </location>
</feature>
<dbReference type="Proteomes" id="UP000077002">
    <property type="component" value="Unassembled WGS sequence"/>
</dbReference>
<dbReference type="AlphaFoldDB" id="A0A177FBN2"/>
<keyword evidence="3" id="KW-1185">Reference proteome</keyword>
<keyword evidence="1" id="KW-0732">Signal</keyword>
<name>A0A177FBN2_9EURO</name>
<dbReference type="RefSeq" id="XP_022512942.1">
    <property type="nucleotide sequence ID" value="XM_022654803.1"/>
</dbReference>
<evidence type="ECO:0000313" key="2">
    <source>
        <dbReference type="EMBL" id="OAG40990.1"/>
    </source>
</evidence>